<sequence length="192" mass="20351">MSALRFFPLALTGLLLAAAPAAKAQTTTAAATSVSPLQLKDGAFRRAGRTYRLLNGQESPLTESLPLADGFELRPDGRLIRNGVTRQLLQNGQAVTMQGNVVLLRDDMLTPAAIAQHDQQVTGGSTTTIAVPAAANLAALVPQFERTVSRLAQLQQLTSLLDQRATSLSAGTAPNAMLDSQIRQLIQQLALK</sequence>
<name>A0A246FIX7_9BACT</name>
<dbReference type="InterPro" id="IPR046478">
    <property type="entry name" value="DUF6799"/>
</dbReference>
<evidence type="ECO:0000256" key="1">
    <source>
        <dbReference type="SAM" id="SignalP"/>
    </source>
</evidence>
<accession>A0A246FIX7</accession>
<proteinExistence type="predicted"/>
<evidence type="ECO:0000313" key="4">
    <source>
        <dbReference type="Proteomes" id="UP000197277"/>
    </source>
</evidence>
<reference evidence="3 4" key="1">
    <citation type="submission" date="2017-06" db="EMBL/GenBank/DDBJ databases">
        <title>Hymenobacter amundsenii sp. nov. isolated from regoliths in Antarctica.</title>
        <authorList>
            <person name="Sedlacek I."/>
            <person name="Kralova S."/>
            <person name="Pantucek R."/>
            <person name="Svec P."/>
            <person name="Holochova P."/>
            <person name="Stankova E."/>
            <person name="Vrbovska V."/>
            <person name="Busse H.-J."/>
        </authorList>
    </citation>
    <scope>NUCLEOTIDE SEQUENCE [LARGE SCALE GENOMIC DNA]</scope>
    <source>
        <strain evidence="3 4">CCM 8682</strain>
    </source>
</reference>
<comment type="caution">
    <text evidence="3">The sequence shown here is derived from an EMBL/GenBank/DDBJ whole genome shotgun (WGS) entry which is preliminary data.</text>
</comment>
<dbReference type="Proteomes" id="UP000197277">
    <property type="component" value="Unassembled WGS sequence"/>
</dbReference>
<gene>
    <name evidence="3" type="ORF">CDA63_13955</name>
</gene>
<evidence type="ECO:0000259" key="2">
    <source>
        <dbReference type="Pfam" id="PF20606"/>
    </source>
</evidence>
<feature type="signal peptide" evidence="1">
    <location>
        <begin position="1"/>
        <end position="24"/>
    </location>
</feature>
<evidence type="ECO:0000313" key="3">
    <source>
        <dbReference type="EMBL" id="OWP62496.1"/>
    </source>
</evidence>
<dbReference type="EMBL" id="NIRR01000024">
    <property type="protein sequence ID" value="OWP62496.1"/>
    <property type="molecule type" value="Genomic_DNA"/>
</dbReference>
<keyword evidence="4" id="KW-1185">Reference proteome</keyword>
<dbReference type="AlphaFoldDB" id="A0A246FIX7"/>
<feature type="domain" description="DUF6799" evidence="2">
    <location>
        <begin position="40"/>
        <end position="101"/>
    </location>
</feature>
<feature type="chain" id="PRO_5012625372" description="DUF6799 domain-containing protein" evidence="1">
    <location>
        <begin position="25"/>
        <end position="192"/>
    </location>
</feature>
<organism evidence="3 4">
    <name type="scientific">Hymenobacter amundsenii</name>
    <dbReference type="NCBI Taxonomy" id="2006685"/>
    <lineage>
        <taxon>Bacteria</taxon>
        <taxon>Pseudomonadati</taxon>
        <taxon>Bacteroidota</taxon>
        <taxon>Cytophagia</taxon>
        <taxon>Cytophagales</taxon>
        <taxon>Hymenobacteraceae</taxon>
        <taxon>Hymenobacter</taxon>
    </lineage>
</organism>
<protein>
    <recommendedName>
        <fullName evidence="2">DUF6799 domain-containing protein</fullName>
    </recommendedName>
</protein>
<dbReference type="Pfam" id="PF20606">
    <property type="entry name" value="DUF6799"/>
    <property type="match status" value="1"/>
</dbReference>
<keyword evidence="1" id="KW-0732">Signal</keyword>